<reference evidence="2" key="1">
    <citation type="submission" date="2020-08" db="EMBL/GenBank/DDBJ databases">
        <title>Multicomponent nature underlies the extraordinary mechanical properties of spider dragline silk.</title>
        <authorList>
            <person name="Kono N."/>
            <person name="Nakamura H."/>
            <person name="Mori M."/>
            <person name="Yoshida Y."/>
            <person name="Ohtoshi R."/>
            <person name="Malay A.D."/>
            <person name="Moran D.A.P."/>
            <person name="Tomita M."/>
            <person name="Numata K."/>
            <person name="Arakawa K."/>
        </authorList>
    </citation>
    <scope>NUCLEOTIDE SEQUENCE</scope>
</reference>
<dbReference type="InterPro" id="IPR036179">
    <property type="entry name" value="Ig-like_dom_sf"/>
</dbReference>
<accession>A0A8X6MQF8</accession>
<dbReference type="InterPro" id="IPR007110">
    <property type="entry name" value="Ig-like_dom"/>
</dbReference>
<feature type="domain" description="Ig-like" evidence="1">
    <location>
        <begin position="1"/>
        <end position="108"/>
    </location>
</feature>
<proteinExistence type="predicted"/>
<dbReference type="InterPro" id="IPR013106">
    <property type="entry name" value="Ig_V-set"/>
</dbReference>
<dbReference type="Gene3D" id="2.60.40.10">
    <property type="entry name" value="Immunoglobulins"/>
    <property type="match status" value="1"/>
</dbReference>
<feature type="non-terminal residue" evidence="2">
    <location>
        <position position="113"/>
    </location>
</feature>
<dbReference type="AlphaFoldDB" id="A0A8X6MQF8"/>
<name>A0A8X6MQF8_NEPPI</name>
<dbReference type="EMBL" id="BMAW01001025">
    <property type="protein sequence ID" value="GFS72201.1"/>
    <property type="molecule type" value="Genomic_DNA"/>
</dbReference>
<dbReference type="InterPro" id="IPR013783">
    <property type="entry name" value="Ig-like_fold"/>
</dbReference>
<evidence type="ECO:0000259" key="1">
    <source>
        <dbReference type="PROSITE" id="PS50835"/>
    </source>
</evidence>
<dbReference type="OrthoDB" id="6436261at2759"/>
<dbReference type="SUPFAM" id="SSF48726">
    <property type="entry name" value="Immunoglobulin"/>
    <property type="match status" value="1"/>
</dbReference>
<comment type="caution">
    <text evidence="2">The sequence shown here is derived from an EMBL/GenBank/DDBJ whole genome shotgun (WGS) entry which is preliminary data.</text>
</comment>
<gene>
    <name evidence="2" type="primary">AVEN_17140_1</name>
    <name evidence="2" type="ORF">NPIL_21701</name>
</gene>
<organism evidence="2 3">
    <name type="scientific">Nephila pilipes</name>
    <name type="common">Giant wood spider</name>
    <name type="synonym">Nephila maculata</name>
    <dbReference type="NCBI Taxonomy" id="299642"/>
    <lineage>
        <taxon>Eukaryota</taxon>
        <taxon>Metazoa</taxon>
        <taxon>Ecdysozoa</taxon>
        <taxon>Arthropoda</taxon>
        <taxon>Chelicerata</taxon>
        <taxon>Arachnida</taxon>
        <taxon>Araneae</taxon>
        <taxon>Araneomorphae</taxon>
        <taxon>Entelegynae</taxon>
        <taxon>Araneoidea</taxon>
        <taxon>Nephilidae</taxon>
        <taxon>Nephila</taxon>
    </lineage>
</organism>
<keyword evidence="3" id="KW-1185">Reference proteome</keyword>
<dbReference type="Pfam" id="PF07686">
    <property type="entry name" value="V-set"/>
    <property type="match status" value="1"/>
</dbReference>
<evidence type="ECO:0000313" key="2">
    <source>
        <dbReference type="EMBL" id="GFS72201.1"/>
    </source>
</evidence>
<dbReference type="Proteomes" id="UP000887013">
    <property type="component" value="Unassembled WGS sequence"/>
</dbReference>
<dbReference type="PROSITE" id="PS50835">
    <property type="entry name" value="IG_LIKE"/>
    <property type="match status" value="1"/>
</dbReference>
<protein>
    <submittedName>
        <fullName evidence="2">Ig-like domain-containing protein</fullName>
    </submittedName>
</protein>
<sequence>MSVIGKGGNYAVLRGSSLRMSCIPRESDLREERETESIYKSDMREEREAAPIYKWTDEQDKEVIDARFTKLENGDLEIVNAHVSDSGIYKCKFEIPSFSTTPQPKNVYEHKLV</sequence>
<evidence type="ECO:0000313" key="3">
    <source>
        <dbReference type="Proteomes" id="UP000887013"/>
    </source>
</evidence>